<feature type="non-terminal residue" evidence="2">
    <location>
        <position position="1"/>
    </location>
</feature>
<reference evidence="2" key="1">
    <citation type="journal article" date="2015" name="Nature">
        <title>Complex archaea that bridge the gap between prokaryotes and eukaryotes.</title>
        <authorList>
            <person name="Spang A."/>
            <person name="Saw J.H."/>
            <person name="Jorgensen S.L."/>
            <person name="Zaremba-Niedzwiedzka K."/>
            <person name="Martijn J."/>
            <person name="Lind A.E."/>
            <person name="van Eijk R."/>
            <person name="Schleper C."/>
            <person name="Guy L."/>
            <person name="Ettema T.J."/>
        </authorList>
    </citation>
    <scope>NUCLEOTIDE SEQUENCE</scope>
</reference>
<evidence type="ECO:0000259" key="1">
    <source>
        <dbReference type="Pfam" id="PF25109"/>
    </source>
</evidence>
<protein>
    <recommendedName>
        <fullName evidence="1">Polynucleotide kinase PNKP phosphatase domain-containing protein</fullName>
    </recommendedName>
</protein>
<evidence type="ECO:0000313" key="2">
    <source>
        <dbReference type="EMBL" id="KKK85968.1"/>
    </source>
</evidence>
<organism evidence="2">
    <name type="scientific">marine sediment metagenome</name>
    <dbReference type="NCBI Taxonomy" id="412755"/>
    <lineage>
        <taxon>unclassified sequences</taxon>
        <taxon>metagenomes</taxon>
        <taxon>ecological metagenomes</taxon>
    </lineage>
</organism>
<dbReference type="InterPro" id="IPR056782">
    <property type="entry name" value="HAD_PNKP"/>
</dbReference>
<sequence length="83" mass="9900">TGRGSIARESTIAWLKQHQIRYNTLLMRPVGNPTMDSELKRSWYITRWEGANRNLIVFEDRQRVVDMWREEGVRCFQTQPGDF</sequence>
<dbReference type="InterPro" id="IPR023214">
    <property type="entry name" value="HAD_sf"/>
</dbReference>
<feature type="domain" description="Polynucleotide kinase PNKP phosphatase" evidence="1">
    <location>
        <begin position="8"/>
        <end position="83"/>
    </location>
</feature>
<dbReference type="AlphaFoldDB" id="A0A0F8YX38"/>
<gene>
    <name evidence="2" type="ORF">LCGC14_2767970</name>
</gene>
<dbReference type="Pfam" id="PF25109">
    <property type="entry name" value="HAD_PNKP"/>
    <property type="match status" value="1"/>
</dbReference>
<dbReference type="Gene3D" id="3.40.50.1000">
    <property type="entry name" value="HAD superfamily/HAD-like"/>
    <property type="match status" value="1"/>
</dbReference>
<proteinExistence type="predicted"/>
<dbReference type="EMBL" id="LAZR01051068">
    <property type="protein sequence ID" value="KKK85968.1"/>
    <property type="molecule type" value="Genomic_DNA"/>
</dbReference>
<comment type="caution">
    <text evidence="2">The sequence shown here is derived from an EMBL/GenBank/DDBJ whole genome shotgun (WGS) entry which is preliminary data.</text>
</comment>
<name>A0A0F8YX38_9ZZZZ</name>
<accession>A0A0F8YX38</accession>